<sequence>MEDDRRERWNSRYRNGNNHHKEASPIFLKETAPLQPGKALDLAAGTGHNAMALASRGWEVTAVDFSDVAIEAGKAMAEEAGLSIHGVIADVRSYDPAPQSFDLVTICYFHPGTELLALVLQKAQKALKHEGTLLVIGHDATNTLGGPQDPELLYTPQKLTTLLAGMEIMKAESQRHPSGYDTDGAPVQVDCVVTAKKR</sequence>
<dbReference type="AlphaFoldDB" id="E1R2U7"/>
<evidence type="ECO:0000259" key="2">
    <source>
        <dbReference type="Pfam" id="PF13649"/>
    </source>
</evidence>
<feature type="region of interest" description="Disordered" evidence="1">
    <location>
        <begin position="1"/>
        <end position="22"/>
    </location>
</feature>
<dbReference type="GO" id="GO:0032259">
    <property type="term" value="P:methylation"/>
    <property type="evidence" value="ECO:0007669"/>
    <property type="project" value="UniProtKB-KW"/>
</dbReference>
<dbReference type="SUPFAM" id="SSF53335">
    <property type="entry name" value="S-adenosyl-L-methionine-dependent methyltransferases"/>
    <property type="match status" value="1"/>
</dbReference>
<evidence type="ECO:0000313" key="4">
    <source>
        <dbReference type="Proteomes" id="UP000002318"/>
    </source>
</evidence>
<protein>
    <submittedName>
        <fullName evidence="3">Methyltransferase type 11</fullName>
    </submittedName>
</protein>
<organism evidence="3 4">
    <name type="scientific">Sediminispirochaeta smaragdinae (strain DSM 11293 / JCM 15392 / SEBR 4228)</name>
    <name type="common">Spirochaeta smaragdinae</name>
    <dbReference type="NCBI Taxonomy" id="573413"/>
    <lineage>
        <taxon>Bacteria</taxon>
        <taxon>Pseudomonadati</taxon>
        <taxon>Spirochaetota</taxon>
        <taxon>Spirochaetia</taxon>
        <taxon>Spirochaetales</taxon>
        <taxon>Spirochaetaceae</taxon>
        <taxon>Sediminispirochaeta</taxon>
    </lineage>
</organism>
<dbReference type="CDD" id="cd02440">
    <property type="entry name" value="AdoMet_MTases"/>
    <property type="match status" value="1"/>
</dbReference>
<dbReference type="Gene3D" id="3.40.50.150">
    <property type="entry name" value="Vaccinia Virus protein VP39"/>
    <property type="match status" value="1"/>
</dbReference>
<feature type="compositionally biased region" description="Basic and acidic residues" evidence="1">
    <location>
        <begin position="1"/>
        <end position="10"/>
    </location>
</feature>
<accession>E1R2U7</accession>
<keyword evidence="3" id="KW-0808">Transferase</keyword>
<reference evidence="3 4" key="1">
    <citation type="journal article" date="2010" name="Stand. Genomic Sci.">
        <title>Complete genome sequence of Spirochaeta smaragdinae type strain (SEBR 4228).</title>
        <authorList>
            <person name="Mavromatis K."/>
            <person name="Yasawong M."/>
            <person name="Chertkov O."/>
            <person name="Lapidus A."/>
            <person name="Lucas S."/>
            <person name="Nolan M."/>
            <person name="Del Rio T.G."/>
            <person name="Tice H."/>
            <person name="Cheng J.F."/>
            <person name="Pitluck S."/>
            <person name="Liolios K."/>
            <person name="Ivanova N."/>
            <person name="Tapia R."/>
            <person name="Han C."/>
            <person name="Bruce D."/>
            <person name="Goodwin L."/>
            <person name="Pati A."/>
            <person name="Chen A."/>
            <person name="Palaniappan K."/>
            <person name="Land M."/>
            <person name="Hauser L."/>
            <person name="Chang Y.J."/>
            <person name="Jeffries C.D."/>
            <person name="Detter J.C."/>
            <person name="Rohde M."/>
            <person name="Brambilla E."/>
            <person name="Spring S."/>
            <person name="Goker M."/>
            <person name="Sikorski J."/>
            <person name="Woyke T."/>
            <person name="Bristow J."/>
            <person name="Eisen J.A."/>
            <person name="Markowitz V."/>
            <person name="Hugenholtz P."/>
            <person name="Klenk H.P."/>
            <person name="Kyrpides N.C."/>
        </authorList>
    </citation>
    <scope>NUCLEOTIDE SEQUENCE [LARGE SCALE GENOMIC DNA]</scope>
    <source>
        <strain evidence="4">DSM 11293 / JCM 15392 / SEBR 4228</strain>
    </source>
</reference>
<dbReference type="EMBL" id="CP002116">
    <property type="protein sequence ID" value="ADK80379.1"/>
    <property type="molecule type" value="Genomic_DNA"/>
</dbReference>
<dbReference type="GO" id="GO:0008168">
    <property type="term" value="F:methyltransferase activity"/>
    <property type="evidence" value="ECO:0007669"/>
    <property type="project" value="UniProtKB-KW"/>
</dbReference>
<evidence type="ECO:0000256" key="1">
    <source>
        <dbReference type="SAM" id="MobiDB-lite"/>
    </source>
</evidence>
<proteinExistence type="predicted"/>
<dbReference type="STRING" id="573413.Spirs_1252"/>
<dbReference type="OrthoDB" id="9786503at2"/>
<dbReference type="RefSeq" id="WP_013253843.1">
    <property type="nucleotide sequence ID" value="NC_014364.1"/>
</dbReference>
<dbReference type="HOGENOM" id="CLU_056435_0_1_12"/>
<keyword evidence="3" id="KW-0489">Methyltransferase</keyword>
<dbReference type="eggNOG" id="COG2227">
    <property type="taxonomic scope" value="Bacteria"/>
</dbReference>
<dbReference type="Proteomes" id="UP000002318">
    <property type="component" value="Chromosome"/>
</dbReference>
<dbReference type="InterPro" id="IPR041698">
    <property type="entry name" value="Methyltransf_25"/>
</dbReference>
<evidence type="ECO:0000313" key="3">
    <source>
        <dbReference type="EMBL" id="ADK80379.1"/>
    </source>
</evidence>
<dbReference type="InterPro" id="IPR029063">
    <property type="entry name" value="SAM-dependent_MTases_sf"/>
</dbReference>
<dbReference type="Pfam" id="PF13649">
    <property type="entry name" value="Methyltransf_25"/>
    <property type="match status" value="1"/>
</dbReference>
<dbReference type="KEGG" id="ssm:Spirs_1252"/>
<name>E1R2U7_SEDSS</name>
<feature type="domain" description="Methyltransferase" evidence="2">
    <location>
        <begin position="40"/>
        <end position="131"/>
    </location>
</feature>
<keyword evidence="4" id="KW-1185">Reference proteome</keyword>
<gene>
    <name evidence="3" type="ordered locus">Spirs_1252</name>
</gene>